<feature type="signal peptide" evidence="1">
    <location>
        <begin position="1"/>
        <end position="18"/>
    </location>
</feature>
<keyword evidence="1" id="KW-0732">Signal</keyword>
<protein>
    <submittedName>
        <fullName evidence="2">Uncharacterized protein</fullName>
    </submittedName>
</protein>
<comment type="caution">
    <text evidence="2">The sequence shown here is derived from an EMBL/GenBank/DDBJ whole genome shotgun (WGS) entry which is preliminary data.</text>
</comment>
<gene>
    <name evidence="2" type="ORF">NDU88_000128</name>
</gene>
<accession>A0AAV7TE82</accession>
<evidence type="ECO:0000313" key="2">
    <source>
        <dbReference type="EMBL" id="KAJ1174837.1"/>
    </source>
</evidence>
<sequence length="196" mass="20975">MVFGGLTLVLSLFPRLIAIPPISGTSIARVLRLRAATPFLAVDGPRLLMQVLIMAANPQPRRVVGPQWASPSPGAWRLSVPPCPGAYSALDFQTTRLRTHTRYVHAAAPRLLLCVAAGVAAPPLHQFEVSCCRDRVSGSENFVISTMWGLVPHTSAILVFWSSRARSYFLLSYLIGGVATAPGSARGSADVGIPFD</sequence>
<evidence type="ECO:0000313" key="3">
    <source>
        <dbReference type="Proteomes" id="UP001066276"/>
    </source>
</evidence>
<dbReference type="AlphaFoldDB" id="A0AAV7TE82"/>
<dbReference type="EMBL" id="JANPWB010000006">
    <property type="protein sequence ID" value="KAJ1174837.1"/>
    <property type="molecule type" value="Genomic_DNA"/>
</dbReference>
<keyword evidence="3" id="KW-1185">Reference proteome</keyword>
<dbReference type="Proteomes" id="UP001066276">
    <property type="component" value="Chromosome 3_2"/>
</dbReference>
<evidence type="ECO:0000256" key="1">
    <source>
        <dbReference type="SAM" id="SignalP"/>
    </source>
</evidence>
<reference evidence="2" key="1">
    <citation type="journal article" date="2022" name="bioRxiv">
        <title>Sequencing and chromosome-scale assembly of the giantPleurodeles waltlgenome.</title>
        <authorList>
            <person name="Brown T."/>
            <person name="Elewa A."/>
            <person name="Iarovenko S."/>
            <person name="Subramanian E."/>
            <person name="Araus A.J."/>
            <person name="Petzold A."/>
            <person name="Susuki M."/>
            <person name="Suzuki K.-i.T."/>
            <person name="Hayashi T."/>
            <person name="Toyoda A."/>
            <person name="Oliveira C."/>
            <person name="Osipova E."/>
            <person name="Leigh N.D."/>
            <person name="Simon A."/>
            <person name="Yun M.H."/>
        </authorList>
    </citation>
    <scope>NUCLEOTIDE SEQUENCE</scope>
    <source>
        <strain evidence="2">20211129_DDA</strain>
        <tissue evidence="2">Liver</tissue>
    </source>
</reference>
<name>A0AAV7TE82_PLEWA</name>
<proteinExistence type="predicted"/>
<organism evidence="2 3">
    <name type="scientific">Pleurodeles waltl</name>
    <name type="common">Iberian ribbed newt</name>
    <dbReference type="NCBI Taxonomy" id="8319"/>
    <lineage>
        <taxon>Eukaryota</taxon>
        <taxon>Metazoa</taxon>
        <taxon>Chordata</taxon>
        <taxon>Craniata</taxon>
        <taxon>Vertebrata</taxon>
        <taxon>Euteleostomi</taxon>
        <taxon>Amphibia</taxon>
        <taxon>Batrachia</taxon>
        <taxon>Caudata</taxon>
        <taxon>Salamandroidea</taxon>
        <taxon>Salamandridae</taxon>
        <taxon>Pleurodelinae</taxon>
        <taxon>Pleurodeles</taxon>
    </lineage>
</organism>
<feature type="chain" id="PRO_5043406540" evidence="1">
    <location>
        <begin position="19"/>
        <end position="196"/>
    </location>
</feature>